<accession>A0A0J7I1H9</accession>
<dbReference type="Proteomes" id="UP000036261">
    <property type="component" value="Unassembled WGS sequence"/>
</dbReference>
<keyword evidence="3" id="KW-1185">Reference proteome</keyword>
<name>A0A0J7I1H9_9FLAO</name>
<gene>
    <name evidence="2" type="ORF">ACM46_18890</name>
</gene>
<keyword evidence="1" id="KW-1133">Transmembrane helix</keyword>
<dbReference type="PATRIC" id="fig|558151.6.peg.3981"/>
<keyword evidence="1" id="KW-0472">Membrane</keyword>
<dbReference type="RefSeq" id="WP_048508219.1">
    <property type="nucleotide sequence ID" value="NZ_LFND01000006.1"/>
</dbReference>
<protein>
    <submittedName>
        <fullName evidence="2">Uncharacterized protein</fullName>
    </submittedName>
</protein>
<evidence type="ECO:0000256" key="1">
    <source>
        <dbReference type="SAM" id="Phobius"/>
    </source>
</evidence>
<proteinExistence type="predicted"/>
<feature type="transmembrane region" description="Helical" evidence="1">
    <location>
        <begin position="76"/>
        <end position="95"/>
    </location>
</feature>
<evidence type="ECO:0000313" key="2">
    <source>
        <dbReference type="EMBL" id="KMQ60273.1"/>
    </source>
</evidence>
<feature type="transmembrane region" description="Helical" evidence="1">
    <location>
        <begin position="46"/>
        <end position="64"/>
    </location>
</feature>
<dbReference type="AlphaFoldDB" id="A0A0J7I1H9"/>
<keyword evidence="1" id="KW-0812">Transmembrane</keyword>
<organism evidence="2 3">
    <name type="scientific">Chryseobacterium angstadtii</name>
    <dbReference type="NCBI Taxonomy" id="558151"/>
    <lineage>
        <taxon>Bacteria</taxon>
        <taxon>Pseudomonadati</taxon>
        <taxon>Bacteroidota</taxon>
        <taxon>Flavobacteriia</taxon>
        <taxon>Flavobacteriales</taxon>
        <taxon>Weeksellaceae</taxon>
        <taxon>Chryseobacterium group</taxon>
        <taxon>Chryseobacterium</taxon>
    </lineage>
</organism>
<feature type="transmembrane region" description="Helical" evidence="1">
    <location>
        <begin position="6"/>
        <end position="26"/>
    </location>
</feature>
<evidence type="ECO:0000313" key="3">
    <source>
        <dbReference type="Proteomes" id="UP000036261"/>
    </source>
</evidence>
<comment type="caution">
    <text evidence="2">The sequence shown here is derived from an EMBL/GenBank/DDBJ whole genome shotgun (WGS) entry which is preliminary data.</text>
</comment>
<dbReference type="STRING" id="558151.ACM46_18890"/>
<dbReference type="OrthoDB" id="1350491at2"/>
<dbReference type="EMBL" id="LFND01000006">
    <property type="protein sequence ID" value="KMQ60273.1"/>
    <property type="molecule type" value="Genomic_DNA"/>
</dbReference>
<sequence>MYKKLIAINSAVVLLLAAVYVLGYYVMNYPMRFDLWYLLKECQLQYLIAVLCITALASYLISSLDFKKLNFKSKFLSVFPVVNILAVAFFVYIAADGFIKNKRKLTNQENYYIREAKKDIQKDQIMMRYTGGFSVSGYDQKTLSRIDSVTRKYGIISQNTGCTVDMTDIKAQEKYDEITNPYLEKRNGKGWKERMKKEIDDVKKTKNQGTE</sequence>
<reference evidence="2 3" key="1">
    <citation type="journal article" date="2013" name="Int. J. Syst. Evol. Microbiol.">
        <title>Chryseobacterium angstadtii sp. nov., isolated from a newt tank.</title>
        <authorList>
            <person name="Kirk K.E."/>
            <person name="Hoffman J.A."/>
            <person name="Smith K.A."/>
            <person name="Strahan B.L."/>
            <person name="Failor K.C."/>
            <person name="Krebs J.E."/>
            <person name="Gale A.N."/>
            <person name="Do T.D."/>
            <person name="Sontag T.C."/>
            <person name="Batties A.M."/>
            <person name="Mistiszyn K."/>
            <person name="Newman J.D."/>
        </authorList>
    </citation>
    <scope>NUCLEOTIDE SEQUENCE [LARGE SCALE GENOMIC DNA]</scope>
    <source>
        <strain evidence="2 3">KM</strain>
    </source>
</reference>